<dbReference type="GO" id="GO:0005634">
    <property type="term" value="C:nucleus"/>
    <property type="evidence" value="ECO:0007669"/>
    <property type="project" value="TreeGrafter"/>
</dbReference>
<dbReference type="GO" id="GO:0043130">
    <property type="term" value="F:ubiquitin binding"/>
    <property type="evidence" value="ECO:0007669"/>
    <property type="project" value="TreeGrafter"/>
</dbReference>
<feature type="non-terminal residue" evidence="2">
    <location>
        <position position="1"/>
    </location>
</feature>
<dbReference type="InterPro" id="IPR029071">
    <property type="entry name" value="Ubiquitin-like_domsf"/>
</dbReference>
<dbReference type="GO" id="GO:0005783">
    <property type="term" value="C:endoplasmic reticulum"/>
    <property type="evidence" value="ECO:0007669"/>
    <property type="project" value="TreeGrafter"/>
</dbReference>
<dbReference type="InterPro" id="IPR001012">
    <property type="entry name" value="UBX_dom"/>
</dbReference>
<dbReference type="SUPFAM" id="SSF54236">
    <property type="entry name" value="Ubiquitin-like"/>
    <property type="match status" value="1"/>
</dbReference>
<dbReference type="AlphaFoldDB" id="E4YY81"/>
<dbReference type="Pfam" id="PF00789">
    <property type="entry name" value="UBX"/>
    <property type="match status" value="1"/>
</dbReference>
<dbReference type="PANTHER" id="PTHR23322">
    <property type="entry name" value="FAS-ASSOCIATED PROTEIN"/>
    <property type="match status" value="1"/>
</dbReference>
<dbReference type="Proteomes" id="UP000011014">
    <property type="component" value="Unassembled WGS sequence"/>
</dbReference>
<evidence type="ECO:0000313" key="2">
    <source>
        <dbReference type="EMBL" id="CBY40409.1"/>
    </source>
</evidence>
<gene>
    <name evidence="2" type="ORF">GSOID_T00022417001</name>
</gene>
<dbReference type="InterPro" id="IPR050730">
    <property type="entry name" value="UBX_domain-protein"/>
</dbReference>
<dbReference type="PANTHER" id="PTHR23322:SF96">
    <property type="entry name" value="FAS-ASSOCIATED FACTOR 1"/>
    <property type="match status" value="1"/>
</dbReference>
<dbReference type="InterPro" id="IPR033043">
    <property type="entry name" value="FAF1-like_UBX"/>
</dbReference>
<dbReference type="SMART" id="SM00166">
    <property type="entry name" value="UBX"/>
    <property type="match status" value="1"/>
</dbReference>
<evidence type="ECO:0000259" key="1">
    <source>
        <dbReference type="PROSITE" id="PS50033"/>
    </source>
</evidence>
<accession>E4YY81</accession>
<dbReference type="CDD" id="cd01771">
    <property type="entry name" value="UBX_UBXN3A"/>
    <property type="match status" value="1"/>
</dbReference>
<feature type="domain" description="UBX" evidence="1">
    <location>
        <begin position="6"/>
        <end position="83"/>
    </location>
</feature>
<dbReference type="PROSITE" id="PS50033">
    <property type="entry name" value="UBX"/>
    <property type="match status" value="1"/>
</dbReference>
<proteinExistence type="predicted"/>
<sequence length="100" mass="11299">PEPAVGTAGTCQLRFRLPDGRVLSRRFMESDRLAVLFLFIGAEGFHESNHRLIRQIPRADISALKRSKTLKEVGLKQDNLVVEANVESEEDESDDSEMEE</sequence>
<dbReference type="Gene3D" id="3.10.20.90">
    <property type="entry name" value="Phosphatidylinositol 3-kinase Catalytic Subunit, Chain A, domain 1"/>
    <property type="match status" value="1"/>
</dbReference>
<dbReference type="GO" id="GO:0036503">
    <property type="term" value="P:ERAD pathway"/>
    <property type="evidence" value="ECO:0007669"/>
    <property type="project" value="TreeGrafter"/>
</dbReference>
<organism evidence="2">
    <name type="scientific">Oikopleura dioica</name>
    <name type="common">Tunicate</name>
    <dbReference type="NCBI Taxonomy" id="34765"/>
    <lineage>
        <taxon>Eukaryota</taxon>
        <taxon>Metazoa</taxon>
        <taxon>Chordata</taxon>
        <taxon>Tunicata</taxon>
        <taxon>Appendicularia</taxon>
        <taxon>Copelata</taxon>
        <taxon>Oikopleuridae</taxon>
        <taxon>Oikopleura</taxon>
    </lineage>
</organism>
<dbReference type="EMBL" id="FN655917">
    <property type="protein sequence ID" value="CBY40409.1"/>
    <property type="molecule type" value="Genomic_DNA"/>
</dbReference>
<name>E4YY81_OIKDI</name>
<protein>
    <recommendedName>
        <fullName evidence="1">UBX domain-containing protein</fullName>
    </recommendedName>
</protein>
<reference evidence="2" key="1">
    <citation type="journal article" date="2010" name="Science">
        <title>Plasticity of animal genome architecture unmasked by rapid evolution of a pelagic tunicate.</title>
        <authorList>
            <person name="Denoeud F."/>
            <person name="Henriet S."/>
            <person name="Mungpakdee S."/>
            <person name="Aury J.M."/>
            <person name="Da Silva C."/>
            <person name="Brinkmann H."/>
            <person name="Mikhaleva J."/>
            <person name="Olsen L.C."/>
            <person name="Jubin C."/>
            <person name="Canestro C."/>
            <person name="Bouquet J.M."/>
            <person name="Danks G."/>
            <person name="Poulain J."/>
            <person name="Campsteijn C."/>
            <person name="Adamski M."/>
            <person name="Cross I."/>
            <person name="Yadetie F."/>
            <person name="Muffato M."/>
            <person name="Louis A."/>
            <person name="Butcher S."/>
            <person name="Tsagkogeorga G."/>
            <person name="Konrad A."/>
            <person name="Singh S."/>
            <person name="Jensen M.F."/>
            <person name="Cong E.H."/>
            <person name="Eikeseth-Otteraa H."/>
            <person name="Noel B."/>
            <person name="Anthouard V."/>
            <person name="Porcel B.M."/>
            <person name="Kachouri-Lafond R."/>
            <person name="Nishino A."/>
            <person name="Ugolini M."/>
            <person name="Chourrout P."/>
            <person name="Nishida H."/>
            <person name="Aasland R."/>
            <person name="Huzurbazar S."/>
            <person name="Westhof E."/>
            <person name="Delsuc F."/>
            <person name="Lehrach H."/>
            <person name="Reinhardt R."/>
            <person name="Weissenbach J."/>
            <person name="Roy S.W."/>
            <person name="Artiguenave F."/>
            <person name="Postlethwait J.H."/>
            <person name="Manak J.R."/>
            <person name="Thompson E.M."/>
            <person name="Jaillon O."/>
            <person name="Du Pasquier L."/>
            <person name="Boudinot P."/>
            <person name="Liberles D.A."/>
            <person name="Volff J.N."/>
            <person name="Philippe H."/>
            <person name="Lenhard B."/>
            <person name="Roest Crollius H."/>
            <person name="Wincker P."/>
            <person name="Chourrout D."/>
        </authorList>
    </citation>
    <scope>NUCLEOTIDE SEQUENCE [LARGE SCALE GENOMIC DNA]</scope>
</reference>